<dbReference type="Pfam" id="PF07879">
    <property type="entry name" value="PHB_acc_N"/>
    <property type="match status" value="1"/>
</dbReference>
<proteinExistence type="predicted"/>
<dbReference type="InterPro" id="IPR012909">
    <property type="entry name" value="PHA_DNA-bd_N"/>
</dbReference>
<protein>
    <recommendedName>
        <fullName evidence="6">Polyhydroxyalkanoate synthesis repressor PhaR</fullName>
    </recommendedName>
</protein>
<evidence type="ECO:0000313" key="4">
    <source>
        <dbReference type="EMBL" id="KFN48027.1"/>
    </source>
</evidence>
<evidence type="ECO:0000313" key="5">
    <source>
        <dbReference type="Proteomes" id="UP000029392"/>
    </source>
</evidence>
<dbReference type="GO" id="GO:0006355">
    <property type="term" value="P:regulation of DNA-templated transcription"/>
    <property type="evidence" value="ECO:0007669"/>
    <property type="project" value="InterPro"/>
</dbReference>
<evidence type="ECO:0000256" key="1">
    <source>
        <dbReference type="SAM" id="MobiDB-lite"/>
    </source>
</evidence>
<name>A0A091B967_9GAMM</name>
<evidence type="ECO:0000259" key="3">
    <source>
        <dbReference type="Pfam" id="PF07879"/>
    </source>
</evidence>
<reference evidence="4 5" key="1">
    <citation type="submission" date="2013-09" db="EMBL/GenBank/DDBJ databases">
        <title>Genome sequencing of Arenimonas malthae.</title>
        <authorList>
            <person name="Chen F."/>
            <person name="Wang G."/>
        </authorList>
    </citation>
    <scope>NUCLEOTIDE SEQUENCE [LARGE SCALE GENOMIC DNA]</scope>
    <source>
        <strain evidence="4 5">CC-JY-1</strain>
    </source>
</reference>
<dbReference type="InterPro" id="IPR007897">
    <property type="entry name" value="PHB_accumulat"/>
</dbReference>
<dbReference type="Pfam" id="PF05233">
    <property type="entry name" value="PHB_acc"/>
    <property type="match status" value="1"/>
</dbReference>
<evidence type="ECO:0008006" key="6">
    <source>
        <dbReference type="Google" id="ProtNLM"/>
    </source>
</evidence>
<dbReference type="InterPro" id="IPR010134">
    <property type="entry name" value="PHA_reg_PhaR"/>
</dbReference>
<dbReference type="PATRIC" id="fig|1384054.3.peg.1399"/>
<dbReference type="EMBL" id="AVCH01000154">
    <property type="protein sequence ID" value="KFN48027.1"/>
    <property type="molecule type" value="Genomic_DNA"/>
</dbReference>
<sequence>MPCMSHVRIIKKYPNRRLYDTEISSYVTLEDVRQLIVDKEDFVVRDARSGNDITRSVLMQIIAEHEEHGQPIFTTELLTQVIRFRGDSMQGHLGNFLERSLQFFLEQQQNVRGQIGQLVGQAPWSLLNQLAERNLELWRSFQQGLGSGTGNTPPRKPARPATKPRTR</sequence>
<organism evidence="4 5">
    <name type="scientific">Arenimonas malthae CC-JY-1</name>
    <dbReference type="NCBI Taxonomy" id="1384054"/>
    <lineage>
        <taxon>Bacteria</taxon>
        <taxon>Pseudomonadati</taxon>
        <taxon>Pseudomonadota</taxon>
        <taxon>Gammaproteobacteria</taxon>
        <taxon>Lysobacterales</taxon>
        <taxon>Lysobacteraceae</taxon>
        <taxon>Arenimonas</taxon>
    </lineage>
</organism>
<evidence type="ECO:0000259" key="2">
    <source>
        <dbReference type="Pfam" id="PF05233"/>
    </source>
</evidence>
<dbReference type="NCBIfam" id="TIGR01848">
    <property type="entry name" value="PHA_reg_PhaR"/>
    <property type="match status" value="1"/>
</dbReference>
<feature type="region of interest" description="Disordered" evidence="1">
    <location>
        <begin position="143"/>
        <end position="167"/>
    </location>
</feature>
<dbReference type="Proteomes" id="UP000029392">
    <property type="component" value="Unassembled WGS sequence"/>
</dbReference>
<keyword evidence="5" id="KW-1185">Reference proteome</keyword>
<dbReference type="STRING" id="1384054.N790_06925"/>
<dbReference type="eggNOG" id="COG5394">
    <property type="taxonomic scope" value="Bacteria"/>
</dbReference>
<feature type="domain" description="PHB accumulation regulatory" evidence="2">
    <location>
        <begin position="73"/>
        <end position="111"/>
    </location>
</feature>
<comment type="caution">
    <text evidence="4">The sequence shown here is derived from an EMBL/GenBank/DDBJ whole genome shotgun (WGS) entry which is preliminary data.</text>
</comment>
<accession>A0A091B967</accession>
<dbReference type="AlphaFoldDB" id="A0A091B967"/>
<gene>
    <name evidence="4" type="ORF">N790_06925</name>
</gene>
<feature type="domain" description="PHA accumulation regulator DNA-binding N-terminal" evidence="3">
    <location>
        <begin position="9"/>
        <end position="68"/>
    </location>
</feature>
<feature type="compositionally biased region" description="Basic residues" evidence="1">
    <location>
        <begin position="156"/>
        <end position="167"/>
    </location>
</feature>